<dbReference type="Proteomes" id="UP001224890">
    <property type="component" value="Unassembled WGS sequence"/>
</dbReference>
<dbReference type="Pfam" id="PF13391">
    <property type="entry name" value="HNH_2"/>
    <property type="match status" value="1"/>
</dbReference>
<name>A0AAJ0AVZ5_9PEZI</name>
<sequence length="191" mass="21799">MLSETERSNSLLWEIKSYVNDSKLRRDCLLHDGGQCVVTKWFDKGWLEKKFSGQTMPQGCLSTLACVHIIPFSRKKPDERKPMDLRTNAKIWWPLWRYFPDLKGKIGPDTINQTGNAFTMQAIVHGDFGDFEFGFEQQHGSFCARNPAIGLFKNHPEVVKFASVDLGVAELPDPVFLDVHHRVGDILIISH</sequence>
<dbReference type="RefSeq" id="XP_060435030.1">
    <property type="nucleotide sequence ID" value="XM_060578169.1"/>
</dbReference>
<feature type="domain" description="HNH nuclease" evidence="1">
    <location>
        <begin position="50"/>
        <end position="136"/>
    </location>
</feature>
<dbReference type="InterPro" id="IPR003615">
    <property type="entry name" value="HNH_nuc"/>
</dbReference>
<evidence type="ECO:0000313" key="3">
    <source>
        <dbReference type="Proteomes" id="UP001224890"/>
    </source>
</evidence>
<organism evidence="2 3">
    <name type="scientific">Colletotrichum godetiae</name>
    <dbReference type="NCBI Taxonomy" id="1209918"/>
    <lineage>
        <taxon>Eukaryota</taxon>
        <taxon>Fungi</taxon>
        <taxon>Dikarya</taxon>
        <taxon>Ascomycota</taxon>
        <taxon>Pezizomycotina</taxon>
        <taxon>Sordariomycetes</taxon>
        <taxon>Hypocreomycetidae</taxon>
        <taxon>Glomerellales</taxon>
        <taxon>Glomerellaceae</taxon>
        <taxon>Colletotrichum</taxon>
        <taxon>Colletotrichum acutatum species complex</taxon>
    </lineage>
</organism>
<evidence type="ECO:0000313" key="2">
    <source>
        <dbReference type="EMBL" id="KAK1691335.1"/>
    </source>
</evidence>
<accession>A0AAJ0AVZ5</accession>
<proteinExistence type="predicted"/>
<gene>
    <name evidence="2" type="ORF">BDP55DRAFT_710970</name>
</gene>
<dbReference type="AlphaFoldDB" id="A0AAJ0AVZ5"/>
<reference evidence="2" key="1">
    <citation type="submission" date="2021-06" db="EMBL/GenBank/DDBJ databases">
        <title>Comparative genomics, transcriptomics and evolutionary studies reveal genomic signatures of adaptation to plant cell wall in hemibiotrophic fungi.</title>
        <authorList>
            <consortium name="DOE Joint Genome Institute"/>
            <person name="Baroncelli R."/>
            <person name="Diaz J.F."/>
            <person name="Benocci T."/>
            <person name="Peng M."/>
            <person name="Battaglia E."/>
            <person name="Haridas S."/>
            <person name="Andreopoulos W."/>
            <person name="Labutti K."/>
            <person name="Pangilinan J."/>
            <person name="Floch G.L."/>
            <person name="Makela M.R."/>
            <person name="Henrissat B."/>
            <person name="Grigoriev I.V."/>
            <person name="Crouch J.A."/>
            <person name="De Vries R.P."/>
            <person name="Sukno S.A."/>
            <person name="Thon M.R."/>
        </authorList>
    </citation>
    <scope>NUCLEOTIDE SEQUENCE</scope>
    <source>
        <strain evidence="2">CBS 193.32</strain>
    </source>
</reference>
<dbReference type="EMBL" id="JAHMHR010000004">
    <property type="protein sequence ID" value="KAK1691335.1"/>
    <property type="molecule type" value="Genomic_DNA"/>
</dbReference>
<dbReference type="GeneID" id="85462695"/>
<keyword evidence="3" id="KW-1185">Reference proteome</keyword>
<protein>
    <recommendedName>
        <fullName evidence="1">HNH nuclease domain-containing protein</fullName>
    </recommendedName>
</protein>
<comment type="caution">
    <text evidence="2">The sequence shown here is derived from an EMBL/GenBank/DDBJ whole genome shotgun (WGS) entry which is preliminary data.</text>
</comment>
<evidence type="ECO:0000259" key="1">
    <source>
        <dbReference type="Pfam" id="PF13391"/>
    </source>
</evidence>